<keyword evidence="5" id="KW-1185">Reference proteome</keyword>
<evidence type="ECO:0000259" key="3">
    <source>
        <dbReference type="Pfam" id="PF24494"/>
    </source>
</evidence>
<evidence type="ECO:0000256" key="1">
    <source>
        <dbReference type="SAM" id="MobiDB-lite"/>
    </source>
</evidence>
<keyword evidence="2" id="KW-0472">Membrane</keyword>
<dbReference type="EMBL" id="JARKIF010000010">
    <property type="protein sequence ID" value="KAJ7629056.1"/>
    <property type="molecule type" value="Genomic_DNA"/>
</dbReference>
<comment type="caution">
    <text evidence="4">The sequence shown here is derived from an EMBL/GenBank/DDBJ whole genome shotgun (WGS) entry which is preliminary data.</text>
</comment>
<feature type="compositionally biased region" description="Low complexity" evidence="1">
    <location>
        <begin position="478"/>
        <end position="496"/>
    </location>
</feature>
<keyword evidence="2" id="KW-1133">Transmembrane helix</keyword>
<gene>
    <name evidence="4" type="ORF">FB45DRAFT_48026</name>
</gene>
<dbReference type="Pfam" id="PF24494">
    <property type="entry name" value="DUF7587"/>
    <property type="match status" value="1"/>
</dbReference>
<proteinExistence type="predicted"/>
<evidence type="ECO:0000256" key="2">
    <source>
        <dbReference type="SAM" id="Phobius"/>
    </source>
</evidence>
<evidence type="ECO:0000313" key="4">
    <source>
        <dbReference type="EMBL" id="KAJ7629056.1"/>
    </source>
</evidence>
<sequence>MSILPQYGFTGGEVEFKSLVDKNPFLFRVHTPKASSNGSGFMALKFNGRFTSAAPTPTPDLLHPPIPTYADVVGYMDWTTRHSSAYVSASFSLMWSLWEALRRYHSGVKHDVEIAIIDATALNGAVTVVEVMRAVSPNERHENHWKWYHFAEESQTVLVYGCIPPTAILASIPVLRILDALPSYCLVSPSSLSSSYTSPVHRILPWTHITSTHPHYRRFCNSLSESFLRLSHEERWIESTHGAVQLAFAFLGRWFEWMYHFDLEVPHELEGEGGDQDQDIFRAAARTKLSELAQAIALWPAPLGLHHDKKLEWGWDDVVREIALLVAVHGAPFEHGGKRKHQRGRRQSARYSVAFSDVASLSEFSGFGVGGGDSEPEPEPECPCEKKELVEGDADGIPVVLDPRNYLPTPPPTPPPFLVGEEDEEGWVEVEKPGFGLAEPAVVEAGALPSLPLSIPSAEVPPPDPVDDLGELEDNGKSSPSATARPSSAPAPASSQPRKKCTPAPVLLSSETASCLFAGFLIGALLVVVLAQRRVGVVHLS</sequence>
<feature type="transmembrane region" description="Helical" evidence="2">
    <location>
        <begin position="506"/>
        <end position="531"/>
    </location>
</feature>
<organism evidence="4 5">
    <name type="scientific">Roridomyces roridus</name>
    <dbReference type="NCBI Taxonomy" id="1738132"/>
    <lineage>
        <taxon>Eukaryota</taxon>
        <taxon>Fungi</taxon>
        <taxon>Dikarya</taxon>
        <taxon>Basidiomycota</taxon>
        <taxon>Agaricomycotina</taxon>
        <taxon>Agaricomycetes</taxon>
        <taxon>Agaricomycetidae</taxon>
        <taxon>Agaricales</taxon>
        <taxon>Marasmiineae</taxon>
        <taxon>Mycenaceae</taxon>
        <taxon>Roridomyces</taxon>
    </lineage>
</organism>
<dbReference type="Proteomes" id="UP001221142">
    <property type="component" value="Unassembled WGS sequence"/>
</dbReference>
<dbReference type="AlphaFoldDB" id="A0AAD7BT70"/>
<name>A0AAD7BT70_9AGAR</name>
<reference evidence="4" key="1">
    <citation type="submission" date="2023-03" db="EMBL/GenBank/DDBJ databases">
        <title>Massive genome expansion in bonnet fungi (Mycena s.s.) driven by repeated elements and novel gene families across ecological guilds.</title>
        <authorList>
            <consortium name="Lawrence Berkeley National Laboratory"/>
            <person name="Harder C.B."/>
            <person name="Miyauchi S."/>
            <person name="Viragh M."/>
            <person name="Kuo A."/>
            <person name="Thoen E."/>
            <person name="Andreopoulos B."/>
            <person name="Lu D."/>
            <person name="Skrede I."/>
            <person name="Drula E."/>
            <person name="Henrissat B."/>
            <person name="Morin E."/>
            <person name="Kohler A."/>
            <person name="Barry K."/>
            <person name="LaButti K."/>
            <person name="Morin E."/>
            <person name="Salamov A."/>
            <person name="Lipzen A."/>
            <person name="Mereny Z."/>
            <person name="Hegedus B."/>
            <person name="Baldrian P."/>
            <person name="Stursova M."/>
            <person name="Weitz H."/>
            <person name="Taylor A."/>
            <person name="Grigoriev I.V."/>
            <person name="Nagy L.G."/>
            <person name="Martin F."/>
            <person name="Kauserud H."/>
        </authorList>
    </citation>
    <scope>NUCLEOTIDE SEQUENCE</scope>
    <source>
        <strain evidence="4">9284</strain>
    </source>
</reference>
<evidence type="ECO:0000313" key="5">
    <source>
        <dbReference type="Proteomes" id="UP001221142"/>
    </source>
</evidence>
<keyword evidence="2" id="KW-0812">Transmembrane</keyword>
<accession>A0AAD7BT70</accession>
<feature type="region of interest" description="Disordered" evidence="1">
    <location>
        <begin position="454"/>
        <end position="502"/>
    </location>
</feature>
<feature type="domain" description="DUF7587" evidence="3">
    <location>
        <begin position="22"/>
        <end position="174"/>
    </location>
</feature>
<dbReference type="InterPro" id="IPR056009">
    <property type="entry name" value="DUF7587"/>
</dbReference>
<protein>
    <recommendedName>
        <fullName evidence="3">DUF7587 domain-containing protein</fullName>
    </recommendedName>
</protein>